<organism evidence="6 7">
    <name type="scientific">Stichopus japonicus</name>
    <name type="common">Sea cucumber</name>
    <dbReference type="NCBI Taxonomy" id="307972"/>
    <lineage>
        <taxon>Eukaryota</taxon>
        <taxon>Metazoa</taxon>
        <taxon>Echinodermata</taxon>
        <taxon>Eleutherozoa</taxon>
        <taxon>Echinozoa</taxon>
        <taxon>Holothuroidea</taxon>
        <taxon>Aspidochirotacea</taxon>
        <taxon>Aspidochirotida</taxon>
        <taxon>Stichopodidae</taxon>
        <taxon>Apostichopus</taxon>
    </lineage>
</organism>
<comment type="subcellular location">
    <subcellularLocation>
        <location evidence="1">Membrane</location>
        <topology evidence="1">Multi-pass membrane protein</topology>
    </subcellularLocation>
</comment>
<feature type="transmembrane region" description="Helical" evidence="5">
    <location>
        <begin position="111"/>
        <end position="131"/>
    </location>
</feature>
<dbReference type="STRING" id="307972.A0A2G8L292"/>
<feature type="transmembrane region" description="Helical" evidence="5">
    <location>
        <begin position="84"/>
        <end position="104"/>
    </location>
</feature>
<evidence type="ECO:0000256" key="3">
    <source>
        <dbReference type="ARBA" id="ARBA00022989"/>
    </source>
</evidence>
<dbReference type="PANTHER" id="PTHR23291">
    <property type="entry name" value="BAX INHIBITOR-RELATED"/>
    <property type="match status" value="1"/>
</dbReference>
<dbReference type="EMBL" id="MRZV01000251">
    <property type="protein sequence ID" value="PIK54352.1"/>
    <property type="molecule type" value="Genomic_DNA"/>
</dbReference>
<comment type="similarity">
    <text evidence="5">Belongs to the BI1 family.</text>
</comment>
<dbReference type="PANTHER" id="PTHR23291:SF47">
    <property type="entry name" value="TRANSMEMBRANE BAX INHIBITOR MOTIF CONTAINING 7"/>
    <property type="match status" value="1"/>
</dbReference>
<evidence type="ECO:0000256" key="1">
    <source>
        <dbReference type="ARBA" id="ARBA00004141"/>
    </source>
</evidence>
<keyword evidence="3 5" id="KW-1133">Transmembrane helix</keyword>
<dbReference type="OrthoDB" id="7933078at2759"/>
<reference evidence="6 7" key="1">
    <citation type="journal article" date="2017" name="PLoS Biol.">
        <title>The sea cucumber genome provides insights into morphological evolution and visceral regeneration.</title>
        <authorList>
            <person name="Zhang X."/>
            <person name="Sun L."/>
            <person name="Yuan J."/>
            <person name="Sun Y."/>
            <person name="Gao Y."/>
            <person name="Zhang L."/>
            <person name="Li S."/>
            <person name="Dai H."/>
            <person name="Hamel J.F."/>
            <person name="Liu C."/>
            <person name="Yu Y."/>
            <person name="Liu S."/>
            <person name="Lin W."/>
            <person name="Guo K."/>
            <person name="Jin S."/>
            <person name="Xu P."/>
            <person name="Storey K.B."/>
            <person name="Huan P."/>
            <person name="Zhang T."/>
            <person name="Zhou Y."/>
            <person name="Zhang J."/>
            <person name="Lin C."/>
            <person name="Li X."/>
            <person name="Xing L."/>
            <person name="Huo D."/>
            <person name="Sun M."/>
            <person name="Wang L."/>
            <person name="Mercier A."/>
            <person name="Li F."/>
            <person name="Yang H."/>
            <person name="Xiang J."/>
        </authorList>
    </citation>
    <scope>NUCLEOTIDE SEQUENCE [LARGE SCALE GENOMIC DNA]</scope>
    <source>
        <strain evidence="6">Shaxun</strain>
        <tissue evidence="6">Muscle</tissue>
    </source>
</reference>
<dbReference type="GO" id="GO:0016020">
    <property type="term" value="C:membrane"/>
    <property type="evidence" value="ECO:0007669"/>
    <property type="project" value="UniProtKB-SubCell"/>
</dbReference>
<feature type="transmembrane region" description="Helical" evidence="5">
    <location>
        <begin position="24"/>
        <end position="48"/>
    </location>
</feature>
<proteinExistence type="inferred from homology"/>
<dbReference type="AlphaFoldDB" id="A0A2G8L292"/>
<gene>
    <name evidence="6" type="ORF">BSL78_08728</name>
</gene>
<feature type="transmembrane region" description="Helical" evidence="5">
    <location>
        <begin position="204"/>
        <end position="225"/>
    </location>
</feature>
<keyword evidence="7" id="KW-1185">Reference proteome</keyword>
<name>A0A2G8L292_STIJA</name>
<feature type="transmembrane region" description="Helical" evidence="5">
    <location>
        <begin position="137"/>
        <end position="161"/>
    </location>
</feature>
<comment type="caution">
    <text evidence="6">The sequence shown here is derived from an EMBL/GenBank/DDBJ whole genome shotgun (WGS) entry which is preliminary data.</text>
</comment>
<protein>
    <recommendedName>
        <fullName evidence="8">Protein lifeguard 1</fullName>
    </recommendedName>
</protein>
<dbReference type="Pfam" id="PF01027">
    <property type="entry name" value="Bax1-I"/>
    <property type="match status" value="1"/>
</dbReference>
<evidence type="ECO:0000256" key="4">
    <source>
        <dbReference type="ARBA" id="ARBA00023136"/>
    </source>
</evidence>
<dbReference type="Proteomes" id="UP000230750">
    <property type="component" value="Unassembled WGS sequence"/>
</dbReference>
<keyword evidence="4 5" id="KW-0472">Membrane</keyword>
<feature type="transmembrane region" description="Helical" evidence="5">
    <location>
        <begin position="168"/>
        <end position="184"/>
    </location>
</feature>
<keyword evidence="2 5" id="KW-0812">Transmembrane</keyword>
<evidence type="ECO:0000313" key="6">
    <source>
        <dbReference type="EMBL" id="PIK54352.1"/>
    </source>
</evidence>
<evidence type="ECO:0000313" key="7">
    <source>
        <dbReference type="Proteomes" id="UP000230750"/>
    </source>
</evidence>
<dbReference type="InterPro" id="IPR006214">
    <property type="entry name" value="Bax_inhibitor_1-related"/>
</dbReference>
<sequence length="230" mass="25580">MSYEGDNGFTFEDVNVKHGFLRKVYGILTIQLIITVGIIIAIYIPTNIMTEEMKHISKHAEDWLLAALKTMSLCIAGFEENSPINIICLMLFTIAEGVLLGITCSTYEAQTVLIAAGACAGIVLILTLFAFQTKIDFTMMSGLALVLVTVLFFFGLFAIIFRNDVLDVVYCSLGVGVFSLYIVIDTQLMLGGKHQYEINEEEYVFAALNLYLDIINLFLFLLRIVNKASN</sequence>
<evidence type="ECO:0000256" key="5">
    <source>
        <dbReference type="RuleBase" id="RU004379"/>
    </source>
</evidence>
<evidence type="ECO:0000256" key="2">
    <source>
        <dbReference type="ARBA" id="ARBA00022692"/>
    </source>
</evidence>
<accession>A0A2G8L292</accession>
<evidence type="ECO:0008006" key="8">
    <source>
        <dbReference type="Google" id="ProtNLM"/>
    </source>
</evidence>